<dbReference type="EMBL" id="JACIEJ010000006">
    <property type="protein sequence ID" value="MBB3986398.1"/>
    <property type="molecule type" value="Genomic_DNA"/>
</dbReference>
<sequence>MPDDDMHNVRLALTVSPLNGETPASIGSRLAARNGVRPRDLCSDMGMRWPFLCSGHPDQLALLADVGDLELSHLELWSAAQVRTGHYRVGRTKSSTGVFRRTSSRVCPTCIEEVPAEMGRYGAHQLLEWNVLCLSGCARHKTALLDLPRAATSHETYDVVAQVDLHHDLVKQAADRQQAFEPTKFETYVRGRIYGGPQDDWLRGLELTHLHGACMTLGAVICGAPLQHFSAYGQDQEREFCVEGLRVLSAGPESLLRCMEELKARSRSRRPYYSTDLGAFYHWLRAAHERPELQGLVACVHAFAVRSYTMKPNRRVLGRPVPGVQRMSFDTARRQTGLGVALLKRLIGHVDGLSDTETEALTETTPEQLDRAMEFWGGLRNLKSTAAALNVLPTQVKGLIDKEVLRSIRFGTALRYVYAEDVGRLLADVAALPEAPGVGSYLPLRDHCRNHRIGLVRLITLWREGEIEGLARLADVTGLQAILVPQEVEVGAREILFAPRDLTPLEAAAYLKIGVGAIRALRDAGYLCQAKCVNADTNHRHALITLSSIREFEARFLTLGQLAKASKVAPIHLARRLDREGVPTVSCGGRHVRAYERSQVAAHGAPMRISSDGR</sequence>
<keyword evidence="3" id="KW-1185">Reference proteome</keyword>
<proteinExistence type="predicted"/>
<gene>
    <name evidence="2" type="ORF">GGQ68_002737</name>
</gene>
<dbReference type="Pfam" id="PF06527">
    <property type="entry name" value="TniQ"/>
    <property type="match status" value="1"/>
</dbReference>
<evidence type="ECO:0000313" key="2">
    <source>
        <dbReference type="EMBL" id="MBB3986398.1"/>
    </source>
</evidence>
<name>A0A7W6DUK7_9RHOB</name>
<evidence type="ECO:0000259" key="1">
    <source>
        <dbReference type="Pfam" id="PF06527"/>
    </source>
</evidence>
<protein>
    <recommendedName>
        <fullName evidence="1">TniQ domain-containing protein</fullName>
    </recommendedName>
</protein>
<organism evidence="2 3">
    <name type="scientific">Sagittula marina</name>
    <dbReference type="NCBI Taxonomy" id="943940"/>
    <lineage>
        <taxon>Bacteria</taxon>
        <taxon>Pseudomonadati</taxon>
        <taxon>Pseudomonadota</taxon>
        <taxon>Alphaproteobacteria</taxon>
        <taxon>Rhodobacterales</taxon>
        <taxon>Roseobacteraceae</taxon>
        <taxon>Sagittula</taxon>
    </lineage>
</organism>
<feature type="domain" description="TniQ" evidence="1">
    <location>
        <begin position="13"/>
        <end position="144"/>
    </location>
</feature>
<comment type="caution">
    <text evidence="2">The sequence shown here is derived from an EMBL/GenBank/DDBJ whole genome shotgun (WGS) entry which is preliminary data.</text>
</comment>
<dbReference type="RefSeq" id="WP_183966743.1">
    <property type="nucleotide sequence ID" value="NZ_BAABBZ010000002.1"/>
</dbReference>
<accession>A0A7W6DUK7</accession>
<evidence type="ECO:0000313" key="3">
    <source>
        <dbReference type="Proteomes" id="UP000541426"/>
    </source>
</evidence>
<dbReference type="InterPro" id="IPR009492">
    <property type="entry name" value="TniQ"/>
</dbReference>
<dbReference type="AlphaFoldDB" id="A0A7W6DUK7"/>
<reference evidence="2 3" key="1">
    <citation type="submission" date="2020-08" db="EMBL/GenBank/DDBJ databases">
        <title>Genomic Encyclopedia of Type Strains, Phase IV (KMG-IV): sequencing the most valuable type-strain genomes for metagenomic binning, comparative biology and taxonomic classification.</title>
        <authorList>
            <person name="Goeker M."/>
        </authorList>
    </citation>
    <scope>NUCLEOTIDE SEQUENCE [LARGE SCALE GENOMIC DNA]</scope>
    <source>
        <strain evidence="2 3">DSM 102235</strain>
    </source>
</reference>
<dbReference type="Proteomes" id="UP000541426">
    <property type="component" value="Unassembled WGS sequence"/>
</dbReference>